<dbReference type="Proteomes" id="UP000275076">
    <property type="component" value="Unassembled WGS sequence"/>
</dbReference>
<comment type="caution">
    <text evidence="2">The sequence shown here is derived from an EMBL/GenBank/DDBJ whole genome shotgun (WGS) entry which is preliminary data.</text>
</comment>
<evidence type="ECO:0000313" key="3">
    <source>
        <dbReference type="Proteomes" id="UP000275076"/>
    </source>
</evidence>
<name>A0A428N2L4_9BACI</name>
<gene>
    <name evidence="2" type="ORF">D7Z54_15365</name>
</gene>
<proteinExistence type="predicted"/>
<evidence type="ECO:0000313" key="2">
    <source>
        <dbReference type="EMBL" id="RSL32529.1"/>
    </source>
</evidence>
<keyword evidence="3" id="KW-1185">Reference proteome</keyword>
<protein>
    <submittedName>
        <fullName evidence="2">Uncharacterized protein</fullName>
    </submittedName>
</protein>
<evidence type="ECO:0000256" key="1">
    <source>
        <dbReference type="SAM" id="Coils"/>
    </source>
</evidence>
<feature type="coiled-coil region" evidence="1">
    <location>
        <begin position="29"/>
        <end position="63"/>
    </location>
</feature>
<organism evidence="2 3">
    <name type="scientific">Salibacterium salarium</name>
    <dbReference type="NCBI Taxonomy" id="284579"/>
    <lineage>
        <taxon>Bacteria</taxon>
        <taxon>Bacillati</taxon>
        <taxon>Bacillota</taxon>
        <taxon>Bacilli</taxon>
        <taxon>Bacillales</taxon>
        <taxon>Bacillaceae</taxon>
    </lineage>
</organism>
<reference evidence="2 3" key="1">
    <citation type="submission" date="2018-10" db="EMBL/GenBank/DDBJ databases">
        <title>Draft genome sequence of Bacillus salarius IM0101, isolated from a hypersaline soil in Inner Mongolia, China.</title>
        <authorList>
            <person name="Yamprayoonswat W."/>
            <person name="Boonvisut S."/>
            <person name="Jumpathong W."/>
            <person name="Sittihan S."/>
            <person name="Ruangsuj P."/>
            <person name="Wanthongcharoen S."/>
            <person name="Thongpramul N."/>
            <person name="Pimmason S."/>
            <person name="Yu B."/>
            <person name="Yasawong M."/>
        </authorList>
    </citation>
    <scope>NUCLEOTIDE SEQUENCE [LARGE SCALE GENOMIC DNA]</scope>
    <source>
        <strain evidence="2 3">IM0101</strain>
    </source>
</reference>
<sequence length="65" mass="7969">MIDLGTPVYDKSRQIQYLKQRVHLIQQMLEHMEDSSEVERSDLDRLEDSFRKTELKIKQFKQDWD</sequence>
<dbReference type="NCBIfam" id="NF040878">
    <property type="entry name" value="SE1561_fam"/>
    <property type="match status" value="1"/>
</dbReference>
<accession>A0A428N2L4</accession>
<dbReference type="InterPro" id="IPR047670">
    <property type="entry name" value="YfjT-like"/>
</dbReference>
<keyword evidence="1" id="KW-0175">Coiled coil</keyword>
<dbReference type="EMBL" id="RBVX01000014">
    <property type="protein sequence ID" value="RSL32529.1"/>
    <property type="molecule type" value="Genomic_DNA"/>
</dbReference>
<dbReference type="AlphaFoldDB" id="A0A428N2L4"/>